<sequence>MTSQKHDGLTPAEYEVVEKKINDIIDEKKESFHEAGEDFLRLFPSFSRESVMKVADNLLKESRDAKKCPRTVKDPGAYPNGLWVPKRADGPLWNRYRKMLEEKHAPGLEELDRSTREIVSHLAPIPAENQSERKRKGLVMGQVQSGKTRNYAGVIARAVDAGYRFVIVLTGMHRSLRDQTQNRLDHDLFVDKTFWYAMTHPNEDVNFNPNLPSLAAQGNIFYAVVKKNIKRLQNLVSSFKEIKLEPRKKLPILIIDDEADQATPNSARGRDEVSAVNREIRRLWGLVEAGTYLAYTATPFANVLMNPDDGEDLFPSDFIQILEPGEGYLGAEQVFGLDEEPSEQSEQARDGLDMVRVVPEAEAESLRPPSSRDDRESFDPDIPPSMVAAVEWFVVATAIRRSRAQTDHSSMLVHTTHYADPHFAMKEKLDVLVEQMRDEFMEGRSDRFKQSFDRENGRVLNSDGTAIATWETVQEELGDVLESVRVIVDNGSSKDRLNYDDDSPQTVIAVGGGTLSRGLTLEGLVVSYFTRTSNSYDTLLQMGRWFGYRTGYEDLPRIWVADGLDRDYAFLASVESDLRDEIKSVASSEFTPRQVGVKIRRHPGRLEITGATKMSNAQLVDVSLSGIQQQAFILDGRQEAAVNNRRVVETLLDGAVLEPVPHRPEQYIAHDVTTDRIRQFLRNFSFSDRQRAFVKEDTRTATDKWLREFASEAKWNVVLAGRSRANNTMHICGVDLGLLDRAPLGDSEVGALNFKAMMNPGDLLSDIDLKKHGVETPKDRAGRKRVRREYGEGAGLLVIYPLDPKAKHKDTDQRVGPLVRAGSSRRVDMPDGVANDLLGFGIVYPTTHAGINENDHEYVSVRPMDEPVMEDDFDEDEFAGMED</sequence>
<organism evidence="1 2">
    <name type="scientific">Cutibacterium granulosum TM11</name>
    <dbReference type="NCBI Taxonomy" id="1292373"/>
    <lineage>
        <taxon>Bacteria</taxon>
        <taxon>Bacillati</taxon>
        <taxon>Actinomycetota</taxon>
        <taxon>Actinomycetes</taxon>
        <taxon>Propionibacteriales</taxon>
        <taxon>Propionibacteriaceae</taxon>
        <taxon>Cutibacterium</taxon>
    </lineage>
</organism>
<accession>A0ACB4UR34</accession>
<dbReference type="EMBL" id="AOST01000008">
    <property type="protein sequence ID" value="ERF67773.1"/>
    <property type="molecule type" value="Genomic_DNA"/>
</dbReference>
<comment type="caution">
    <text evidence="1">The sequence shown here is derived from an EMBL/GenBank/DDBJ whole genome shotgun (WGS) entry which is preliminary data.</text>
</comment>
<evidence type="ECO:0000313" key="2">
    <source>
        <dbReference type="Proteomes" id="UP000053711"/>
    </source>
</evidence>
<reference evidence="1 2" key="1">
    <citation type="journal article" date="2013" name="BMC Genomics">
        <title>Comparative genomics reveals distinct host-interacting traits of three major human-associated propionibacteria.</title>
        <authorList>
            <person name="Mak T.N."/>
            <person name="Schmid M."/>
            <person name="Brzuszkiewicz E."/>
            <person name="Zeng G."/>
            <person name="Meyer R."/>
            <person name="Sfanos K.S."/>
            <person name="Brinkmann V."/>
            <person name="Meyer T.F."/>
            <person name="Bruggemann H."/>
        </authorList>
    </citation>
    <scope>NUCLEOTIDE SEQUENCE [LARGE SCALE GENOMIC DNA]</scope>
    <source>
        <strain evidence="1 2">TM11</strain>
    </source>
</reference>
<evidence type="ECO:0000313" key="1">
    <source>
        <dbReference type="EMBL" id="ERF67773.1"/>
    </source>
</evidence>
<name>A0ACB4UR34_9ACTN</name>
<protein>
    <submittedName>
        <fullName evidence="1">Uncharacterized protein</fullName>
    </submittedName>
</protein>
<gene>
    <name evidence="1" type="ORF">H640_01106</name>
</gene>
<keyword evidence="2" id="KW-1185">Reference proteome</keyword>
<proteinExistence type="predicted"/>
<dbReference type="Proteomes" id="UP000053711">
    <property type="component" value="Unassembled WGS sequence"/>
</dbReference>